<protein>
    <submittedName>
        <fullName evidence="1">Uncharacterized protein</fullName>
    </submittedName>
</protein>
<name>A0AB34JZ06_PRYPA</name>
<dbReference type="EMBL" id="JBGBPQ010000003">
    <property type="protein sequence ID" value="KAL1526136.1"/>
    <property type="molecule type" value="Genomic_DNA"/>
</dbReference>
<dbReference type="AlphaFoldDB" id="A0AB34JZ06"/>
<dbReference type="Proteomes" id="UP001515480">
    <property type="component" value="Unassembled WGS sequence"/>
</dbReference>
<evidence type="ECO:0000313" key="1">
    <source>
        <dbReference type="EMBL" id="KAL1526136.1"/>
    </source>
</evidence>
<proteinExistence type="predicted"/>
<comment type="caution">
    <text evidence="1">The sequence shown here is derived from an EMBL/GenBank/DDBJ whole genome shotgun (WGS) entry which is preliminary data.</text>
</comment>
<gene>
    <name evidence="1" type="ORF">AB1Y20_014864</name>
</gene>
<organism evidence="1 2">
    <name type="scientific">Prymnesium parvum</name>
    <name type="common">Toxic golden alga</name>
    <dbReference type="NCBI Taxonomy" id="97485"/>
    <lineage>
        <taxon>Eukaryota</taxon>
        <taxon>Haptista</taxon>
        <taxon>Haptophyta</taxon>
        <taxon>Prymnesiophyceae</taxon>
        <taxon>Prymnesiales</taxon>
        <taxon>Prymnesiaceae</taxon>
        <taxon>Prymnesium</taxon>
    </lineage>
</organism>
<reference evidence="1 2" key="1">
    <citation type="journal article" date="2024" name="Science">
        <title>Giant polyketide synthase enzymes in the biosynthesis of giant marine polyether toxins.</title>
        <authorList>
            <person name="Fallon T.R."/>
            <person name="Shende V.V."/>
            <person name="Wierzbicki I.H."/>
            <person name="Pendleton A.L."/>
            <person name="Watervoot N.F."/>
            <person name="Auber R.P."/>
            <person name="Gonzalez D.J."/>
            <person name="Wisecaver J.H."/>
            <person name="Moore B.S."/>
        </authorList>
    </citation>
    <scope>NUCLEOTIDE SEQUENCE [LARGE SCALE GENOMIC DNA]</scope>
    <source>
        <strain evidence="1 2">12B1</strain>
    </source>
</reference>
<keyword evidence="2" id="KW-1185">Reference proteome</keyword>
<accession>A0AB34JZ06</accession>
<sequence length="121" mass="12645">MALQALVAALQSLEGQPPAEQAAFFTAALDASAADEPRAPPATRAAHAVFRHAAANDLDGAALEAALRREGLGEACAAAAALCWATHGDAARWALLHRALRIDRLVDLDWKFGGEHTPLVC</sequence>
<evidence type="ECO:0000313" key="2">
    <source>
        <dbReference type="Proteomes" id="UP001515480"/>
    </source>
</evidence>